<dbReference type="AlphaFoldDB" id="A0A9Q9BRY0"/>
<evidence type="ECO:0000256" key="2">
    <source>
        <dbReference type="ARBA" id="ARBA00023315"/>
    </source>
</evidence>
<dbReference type="EMBL" id="CP073809">
    <property type="protein sequence ID" value="UTH14569.1"/>
    <property type="molecule type" value="Genomic_DNA"/>
</dbReference>
<organism evidence="5 6">
    <name type="scientific">Macrococcus equipercicus</name>
    <dbReference type="NCBI Taxonomy" id="69967"/>
    <lineage>
        <taxon>Bacteria</taxon>
        <taxon>Bacillati</taxon>
        <taxon>Bacillota</taxon>
        <taxon>Bacilli</taxon>
        <taxon>Bacillales</taxon>
        <taxon>Staphylococcaceae</taxon>
        <taxon>Macrococcus</taxon>
    </lineage>
</organism>
<keyword evidence="2 3" id="KW-0012">Acyltransferase</keyword>
<dbReference type="RefSeq" id="WP_254250416.1">
    <property type="nucleotide sequence ID" value="NZ_CP073809.1"/>
</dbReference>
<dbReference type="HAMAP" id="MF_00824">
    <property type="entry name" value="Acetyltransf_YlbP"/>
    <property type="match status" value="1"/>
</dbReference>
<dbReference type="Gene3D" id="3.40.630.30">
    <property type="match status" value="1"/>
</dbReference>
<dbReference type="SUPFAM" id="SSF55729">
    <property type="entry name" value="Acyl-CoA N-acyltransferases (Nat)"/>
    <property type="match status" value="1"/>
</dbReference>
<dbReference type="Pfam" id="PF13508">
    <property type="entry name" value="Acetyltransf_7"/>
    <property type="match status" value="1"/>
</dbReference>
<name>A0A9Q9BRY0_9STAP</name>
<dbReference type="InterPro" id="IPR017274">
    <property type="entry name" value="YlbP"/>
</dbReference>
<evidence type="ECO:0000313" key="5">
    <source>
        <dbReference type="EMBL" id="UTH14569.1"/>
    </source>
</evidence>
<dbReference type="InterPro" id="IPR000182">
    <property type="entry name" value="GNAT_dom"/>
</dbReference>
<accession>A0A9Q9BRY0</accession>
<evidence type="ECO:0000256" key="1">
    <source>
        <dbReference type="ARBA" id="ARBA00022679"/>
    </source>
</evidence>
<dbReference type="Proteomes" id="UP001057381">
    <property type="component" value="Chromosome"/>
</dbReference>
<dbReference type="GO" id="GO:0016747">
    <property type="term" value="F:acyltransferase activity, transferring groups other than amino-acyl groups"/>
    <property type="evidence" value="ECO:0007669"/>
    <property type="project" value="UniProtKB-UniRule"/>
</dbReference>
<dbReference type="PIRSF" id="PIRSF037732">
    <property type="entry name" value="YlbP_prd"/>
    <property type="match status" value="1"/>
</dbReference>
<dbReference type="PROSITE" id="PS51186">
    <property type="entry name" value="GNAT"/>
    <property type="match status" value="1"/>
</dbReference>
<evidence type="ECO:0000313" key="6">
    <source>
        <dbReference type="Proteomes" id="UP001057381"/>
    </source>
</evidence>
<dbReference type="EC" id="2.3.1.-" evidence="3"/>
<protein>
    <recommendedName>
        <fullName evidence="3">Uncharacterized N-acetyltransferase KFV11_04205</fullName>
        <ecNumber evidence="3">2.3.1.-</ecNumber>
    </recommendedName>
</protein>
<dbReference type="CDD" id="cd04301">
    <property type="entry name" value="NAT_SF"/>
    <property type="match status" value="1"/>
</dbReference>
<dbReference type="NCBIfam" id="NF010241">
    <property type="entry name" value="PRK13688.1"/>
    <property type="match status" value="1"/>
</dbReference>
<feature type="domain" description="N-acetyltransferase" evidence="4">
    <location>
        <begin position="7"/>
        <end position="150"/>
    </location>
</feature>
<proteinExistence type="inferred from homology"/>
<keyword evidence="1 3" id="KW-0808">Transferase</keyword>
<reference evidence="5" key="1">
    <citation type="submission" date="2021-04" db="EMBL/GenBank/DDBJ databases">
        <title>Complete Genome Sequences of Macrococcus spp. from dog and cattle.</title>
        <authorList>
            <person name="Schwendener S."/>
            <person name="Perreten V."/>
        </authorList>
    </citation>
    <scope>NUCLEOTIDE SEQUENCE</scope>
    <source>
        <strain evidence="5">Epi0143-OL</strain>
    </source>
</reference>
<dbReference type="InterPro" id="IPR016181">
    <property type="entry name" value="Acyl_CoA_acyltransferase"/>
</dbReference>
<dbReference type="KEGG" id="mequ:KFV11_04205"/>
<evidence type="ECO:0000256" key="3">
    <source>
        <dbReference type="HAMAP-Rule" id="MF_00824"/>
    </source>
</evidence>
<gene>
    <name evidence="5" type="ORF">KFV11_04205</name>
</gene>
<sequence length="151" mass="17820">MTEVKKLEINYKTADDFKKFREVGNQELWMVNELEGNMMDADIESPFYGIYVGENLAARMCLFKKDDVNNDYFSDATDYLVLWKLEVLEKYQHKGYGRQLLDYAKTFGLPIKTAPRLQAAPFFIKQGFVPLEYNLERDLNENVYVWYPAEQ</sequence>
<evidence type="ECO:0000259" key="4">
    <source>
        <dbReference type="PROSITE" id="PS51186"/>
    </source>
</evidence>